<dbReference type="Pfam" id="PF13578">
    <property type="entry name" value="Methyltransf_24"/>
    <property type="match status" value="1"/>
</dbReference>
<feature type="signal peptide" evidence="1">
    <location>
        <begin position="1"/>
        <end position="22"/>
    </location>
</feature>
<keyword evidence="3" id="KW-1185">Reference proteome</keyword>
<gene>
    <name evidence="2" type="ORF">TeGR_g2455</name>
</gene>
<proteinExistence type="predicted"/>
<evidence type="ECO:0000256" key="1">
    <source>
        <dbReference type="SAM" id="SignalP"/>
    </source>
</evidence>
<dbReference type="EMBL" id="BRYB01002359">
    <property type="protein sequence ID" value="GMI43698.1"/>
    <property type="molecule type" value="Genomic_DNA"/>
</dbReference>
<dbReference type="SUPFAM" id="SSF53335">
    <property type="entry name" value="S-adenosyl-L-methionine-dependent methyltransferases"/>
    <property type="match status" value="1"/>
</dbReference>
<name>A0ABQ6N835_9STRA</name>
<dbReference type="PANTHER" id="PTHR37909">
    <property type="entry name" value="S-ADENOSYL-L-METHIONINE-DEPENDENT METHYLTRANSFERASES SUPERFAMILY PROTEIN"/>
    <property type="match status" value="1"/>
</dbReference>
<organism evidence="2 3">
    <name type="scientific">Tetraparma gracilis</name>
    <dbReference type="NCBI Taxonomy" id="2962635"/>
    <lineage>
        <taxon>Eukaryota</taxon>
        <taxon>Sar</taxon>
        <taxon>Stramenopiles</taxon>
        <taxon>Ochrophyta</taxon>
        <taxon>Bolidophyceae</taxon>
        <taxon>Parmales</taxon>
        <taxon>Triparmaceae</taxon>
        <taxon>Tetraparma</taxon>
    </lineage>
</organism>
<evidence type="ECO:0000313" key="3">
    <source>
        <dbReference type="Proteomes" id="UP001165060"/>
    </source>
</evidence>
<evidence type="ECO:0008006" key="4">
    <source>
        <dbReference type="Google" id="ProtNLM"/>
    </source>
</evidence>
<keyword evidence="1" id="KW-0732">Signal</keyword>
<feature type="chain" id="PRO_5045984830" description="Methyltransferase domain-containing protein" evidence="1">
    <location>
        <begin position="23"/>
        <end position="359"/>
    </location>
</feature>
<dbReference type="PANTHER" id="PTHR37909:SF1">
    <property type="entry name" value="S-ADENOSYL-L-METHIONINE-DEPENDENT METHYLTRANSFERASES SUPERFAMILY PROTEIN"/>
    <property type="match status" value="1"/>
</dbReference>
<dbReference type="Proteomes" id="UP001165060">
    <property type="component" value="Unassembled WGS sequence"/>
</dbReference>
<accession>A0ABQ6N835</accession>
<comment type="caution">
    <text evidence="2">The sequence shown here is derived from an EMBL/GenBank/DDBJ whole genome shotgun (WGS) entry which is preliminary data.</text>
</comment>
<sequence>MRLPSPIAFLFLCLFLFSLASSSPSNQTTTLPVPFHFGSGIAKLSVPVPSQSPPPPHASPDHVPAASSVVSSWSSSGLLSIDAGADASSAFSELADDVAHTMEAHRASYRPYDRCSWPGAAGIWDALPVECLNVGTVLRTGGYAVGADGVHRKRRGTRRGDALKMLRADVGTRLGFPRLLGDCNLNREDAVWVEVGVLKGDFAGHLIETGPGFRGRYIGIDVWAPIDMYTGREDASQVNKELAIARTQHHPGAELWQMLSLEGATKMADGSVDFVYIDATHLYETVLEDLRAFWPKLRVGGIMAGDDYFNGFVHLAGYSFGVKDAVDQFAAEVKHRVYLTNPEDGPGGLPNWYMLKCAE</sequence>
<dbReference type="Gene3D" id="3.40.50.150">
    <property type="entry name" value="Vaccinia Virus protein VP39"/>
    <property type="match status" value="1"/>
</dbReference>
<protein>
    <recommendedName>
        <fullName evidence="4">Methyltransferase domain-containing protein</fullName>
    </recommendedName>
</protein>
<reference evidence="2 3" key="1">
    <citation type="journal article" date="2023" name="Commun. Biol.">
        <title>Genome analysis of Parmales, the sister group of diatoms, reveals the evolutionary specialization of diatoms from phago-mixotrophs to photoautotrophs.</title>
        <authorList>
            <person name="Ban H."/>
            <person name="Sato S."/>
            <person name="Yoshikawa S."/>
            <person name="Yamada K."/>
            <person name="Nakamura Y."/>
            <person name="Ichinomiya M."/>
            <person name="Sato N."/>
            <person name="Blanc-Mathieu R."/>
            <person name="Endo H."/>
            <person name="Kuwata A."/>
            <person name="Ogata H."/>
        </authorList>
    </citation>
    <scope>NUCLEOTIDE SEQUENCE [LARGE SCALE GENOMIC DNA]</scope>
</reference>
<evidence type="ECO:0000313" key="2">
    <source>
        <dbReference type="EMBL" id="GMI43698.1"/>
    </source>
</evidence>
<dbReference type="InterPro" id="IPR029063">
    <property type="entry name" value="SAM-dependent_MTases_sf"/>
</dbReference>